<feature type="domain" description="Phosphoribosyltransferase" evidence="2">
    <location>
        <begin position="170"/>
        <end position="220"/>
    </location>
</feature>
<dbReference type="Pfam" id="PF00156">
    <property type="entry name" value="Pribosyltran"/>
    <property type="match status" value="1"/>
</dbReference>
<sequence>MDILDLVFPKRCVNCGRWGEYVCEECQVGMWEEEQICPTCCRNSRYGERHKYCRGELEGLTCLWAYEGIARKLITKAKYSGQFDVLEFLISNFPFDSAQGEQFFYFKKFLETNPIIVPVPLHPKREKERGFNQATIVASLIANRYSLVVKNLLTRVKDTGRQVGKKREERLKAMSGAFELSRDTPYVIPNTILLVDDVWTTGATLRECAKVLRRGGAKQVWGLVLAR</sequence>
<evidence type="ECO:0008006" key="6">
    <source>
        <dbReference type="Google" id="ProtNLM"/>
    </source>
</evidence>
<dbReference type="SUPFAM" id="SSF53271">
    <property type="entry name" value="PRTase-like"/>
    <property type="match status" value="1"/>
</dbReference>
<dbReference type="Pfam" id="PF18912">
    <property type="entry name" value="DZR_2"/>
    <property type="match status" value="1"/>
</dbReference>
<dbReference type="STRING" id="1797259.A2989_02110"/>
<dbReference type="EMBL" id="MEXN01000009">
    <property type="protein sequence ID" value="OGD03089.1"/>
    <property type="molecule type" value="Genomic_DNA"/>
</dbReference>
<dbReference type="Gene3D" id="3.40.50.2020">
    <property type="match status" value="1"/>
</dbReference>
<dbReference type="InterPro" id="IPR044005">
    <property type="entry name" value="DZR_2"/>
</dbReference>
<dbReference type="PANTHER" id="PTHR47505:SF1">
    <property type="entry name" value="DNA UTILIZATION PROTEIN YHGH"/>
    <property type="match status" value="1"/>
</dbReference>
<evidence type="ECO:0000259" key="3">
    <source>
        <dbReference type="Pfam" id="PF18912"/>
    </source>
</evidence>
<dbReference type="InterPro" id="IPR029057">
    <property type="entry name" value="PRTase-like"/>
</dbReference>
<comment type="caution">
    <text evidence="4">The sequence shown here is derived from an EMBL/GenBank/DDBJ whole genome shotgun (WGS) entry which is preliminary data.</text>
</comment>
<evidence type="ECO:0000313" key="5">
    <source>
        <dbReference type="Proteomes" id="UP000177080"/>
    </source>
</evidence>
<dbReference type="InterPro" id="IPR000836">
    <property type="entry name" value="PRTase_dom"/>
</dbReference>
<accession>A0A1F4Z9J3</accession>
<feature type="domain" description="Double zinc ribbon" evidence="3">
    <location>
        <begin position="3"/>
        <end position="53"/>
    </location>
</feature>
<evidence type="ECO:0000259" key="2">
    <source>
        <dbReference type="Pfam" id="PF00156"/>
    </source>
</evidence>
<name>A0A1F4Z9J3_9BACT</name>
<gene>
    <name evidence="4" type="ORF">A2989_02110</name>
</gene>
<dbReference type="PANTHER" id="PTHR47505">
    <property type="entry name" value="DNA UTILIZATION PROTEIN YHGH"/>
    <property type="match status" value="1"/>
</dbReference>
<evidence type="ECO:0000256" key="1">
    <source>
        <dbReference type="ARBA" id="ARBA00008007"/>
    </source>
</evidence>
<dbReference type="InterPro" id="IPR051910">
    <property type="entry name" value="ComF/GntX_DNA_util-trans"/>
</dbReference>
<dbReference type="AlphaFoldDB" id="A0A1F4Z9J3"/>
<evidence type="ECO:0000313" key="4">
    <source>
        <dbReference type="EMBL" id="OGD03089.1"/>
    </source>
</evidence>
<proteinExistence type="inferred from homology"/>
<comment type="similarity">
    <text evidence="1">Belongs to the ComF/GntX family.</text>
</comment>
<dbReference type="CDD" id="cd06223">
    <property type="entry name" value="PRTases_typeI"/>
    <property type="match status" value="1"/>
</dbReference>
<reference evidence="4 5" key="1">
    <citation type="journal article" date="2016" name="Nat. Commun.">
        <title>Thousands of microbial genomes shed light on interconnected biogeochemical processes in an aquifer system.</title>
        <authorList>
            <person name="Anantharaman K."/>
            <person name="Brown C.T."/>
            <person name="Hug L.A."/>
            <person name="Sharon I."/>
            <person name="Castelle C.J."/>
            <person name="Probst A.J."/>
            <person name="Thomas B.C."/>
            <person name="Singh A."/>
            <person name="Wilkins M.J."/>
            <person name="Karaoz U."/>
            <person name="Brodie E.L."/>
            <person name="Williams K.H."/>
            <person name="Hubbard S.S."/>
            <person name="Banfield J.F."/>
        </authorList>
    </citation>
    <scope>NUCLEOTIDE SEQUENCE [LARGE SCALE GENOMIC DNA]</scope>
</reference>
<organism evidence="4 5">
    <name type="scientific">Candidatus Amesbacteria bacterium RIFCSPLOWO2_01_FULL_48_25</name>
    <dbReference type="NCBI Taxonomy" id="1797259"/>
    <lineage>
        <taxon>Bacteria</taxon>
        <taxon>Candidatus Amesiibacteriota</taxon>
    </lineage>
</organism>
<protein>
    <recommendedName>
        <fullName evidence="6">Phosphoribosyltransferase domain-containing protein</fullName>
    </recommendedName>
</protein>
<dbReference type="Proteomes" id="UP000177080">
    <property type="component" value="Unassembled WGS sequence"/>
</dbReference>